<feature type="chain" id="PRO_5047472901" evidence="5">
    <location>
        <begin position="25"/>
        <end position="321"/>
    </location>
</feature>
<evidence type="ECO:0000256" key="2">
    <source>
        <dbReference type="ARBA" id="ARBA00006889"/>
    </source>
</evidence>
<dbReference type="SUPFAM" id="SSF50814">
    <property type="entry name" value="Lipocalins"/>
    <property type="match status" value="2"/>
</dbReference>
<evidence type="ECO:0000256" key="3">
    <source>
        <dbReference type="ARBA" id="ARBA00022525"/>
    </source>
</evidence>
<dbReference type="PROSITE" id="PS00213">
    <property type="entry name" value="LIPOCALIN"/>
    <property type="match status" value="1"/>
</dbReference>
<gene>
    <name evidence="8" type="primary">LOC101992817</name>
</gene>
<keyword evidence="3" id="KW-0964">Secreted</keyword>
<dbReference type="PANTHER" id="PTHR11430:SF141">
    <property type="entry name" value="LIPOCALIN 11"/>
    <property type="match status" value="1"/>
</dbReference>
<evidence type="ECO:0000313" key="7">
    <source>
        <dbReference type="Proteomes" id="UP000694915"/>
    </source>
</evidence>
<dbReference type="Pfam" id="PF00061">
    <property type="entry name" value="Lipocalin"/>
    <property type="match status" value="1"/>
</dbReference>
<dbReference type="InterPro" id="IPR000566">
    <property type="entry name" value="Lipocln_cytosolic_FA-bd_dom"/>
</dbReference>
<organism evidence="7 8">
    <name type="scientific">Microtus ochrogaster</name>
    <name type="common">Prairie vole</name>
    <dbReference type="NCBI Taxonomy" id="79684"/>
    <lineage>
        <taxon>Eukaryota</taxon>
        <taxon>Metazoa</taxon>
        <taxon>Chordata</taxon>
        <taxon>Craniata</taxon>
        <taxon>Vertebrata</taxon>
        <taxon>Euteleostomi</taxon>
        <taxon>Mammalia</taxon>
        <taxon>Eutheria</taxon>
        <taxon>Euarchontoglires</taxon>
        <taxon>Glires</taxon>
        <taxon>Rodentia</taxon>
        <taxon>Myomorpha</taxon>
        <taxon>Muroidea</taxon>
        <taxon>Cricetidae</taxon>
        <taxon>Arvicolinae</taxon>
        <taxon>Microtus</taxon>
    </lineage>
</organism>
<protein>
    <submittedName>
        <fullName evidence="8">Trichosurin</fullName>
    </submittedName>
</protein>
<feature type="signal peptide" evidence="5">
    <location>
        <begin position="1"/>
        <end position="24"/>
    </location>
</feature>
<evidence type="ECO:0000313" key="8">
    <source>
        <dbReference type="RefSeq" id="XP_013210978.1"/>
    </source>
</evidence>
<dbReference type="InterPro" id="IPR012674">
    <property type="entry name" value="Calycin"/>
</dbReference>
<evidence type="ECO:0000256" key="4">
    <source>
        <dbReference type="RuleBase" id="RU003695"/>
    </source>
</evidence>
<dbReference type="InterPro" id="IPR002345">
    <property type="entry name" value="Lipocalin"/>
</dbReference>
<sequence length="321" mass="36591">MPRRHSRVMKLLLLLAVGLDLAWTQQDQSQVPVQQGFSPNQVTVTWKTLSLASTNRSVIEEGGAYQCFMTGIVRLANGNLNVTYFHRKDGKCVKEFLVAEKTDIPGRYTFEYQGKNYLTFVAVTKDFLIMDYENHREGNILIVVELHGRTLLSGELGLVDYLKHTARRGIGAGNIEDVSLDRAMTLLRAWLLFVAFNIDLAQKNLEEVPVQPDFDAHKVEGRWFTIQLATSHRDLVLPTDPLRLSLHSIQTRDSGDVDFVLFEKRTESSETFSLIVICLIPARRMLEDPTWLGKYLVFVEKFHLQKAPIFNIADRCPPDRA</sequence>
<proteinExistence type="inferred from homology"/>
<comment type="similarity">
    <text evidence="2 4">Belongs to the calycin superfamily. Lipocalin family.</text>
</comment>
<evidence type="ECO:0000256" key="5">
    <source>
        <dbReference type="SAM" id="SignalP"/>
    </source>
</evidence>
<keyword evidence="5" id="KW-0732">Signal</keyword>
<dbReference type="Gene3D" id="2.40.128.20">
    <property type="match status" value="2"/>
</dbReference>
<name>A0ABM1AZ33_MICOH</name>
<dbReference type="GeneID" id="101992817"/>
<evidence type="ECO:0000259" key="6">
    <source>
        <dbReference type="Pfam" id="PF00061"/>
    </source>
</evidence>
<comment type="subcellular location">
    <subcellularLocation>
        <location evidence="1">Secreted</location>
    </subcellularLocation>
</comment>
<feature type="domain" description="Lipocalin/cytosolic fatty-acid binding" evidence="6">
    <location>
        <begin position="45"/>
        <end position="156"/>
    </location>
</feature>
<dbReference type="PANTHER" id="PTHR11430">
    <property type="entry name" value="LIPOCALIN"/>
    <property type="match status" value="1"/>
</dbReference>
<dbReference type="RefSeq" id="XP_013210978.1">
    <property type="nucleotide sequence ID" value="XM_013355524.1"/>
</dbReference>
<reference evidence="8" key="1">
    <citation type="submission" date="2025-08" db="UniProtKB">
        <authorList>
            <consortium name="RefSeq"/>
        </authorList>
    </citation>
    <scope>IDENTIFICATION</scope>
</reference>
<evidence type="ECO:0000256" key="1">
    <source>
        <dbReference type="ARBA" id="ARBA00004613"/>
    </source>
</evidence>
<accession>A0ABM1AZ33</accession>
<dbReference type="Proteomes" id="UP000694915">
    <property type="component" value="Chromosome 4"/>
</dbReference>
<keyword evidence="7" id="KW-1185">Reference proteome</keyword>
<dbReference type="InterPro" id="IPR022272">
    <property type="entry name" value="Lipocalin_CS"/>
</dbReference>